<feature type="signal peptide" evidence="6">
    <location>
        <begin position="1"/>
        <end position="27"/>
    </location>
</feature>
<keyword evidence="3 6" id="KW-0732">Signal</keyword>
<dbReference type="InterPro" id="IPR006128">
    <property type="entry name" value="Lipoprotein_PsaA-like"/>
</dbReference>
<dbReference type="InterPro" id="IPR006127">
    <property type="entry name" value="ZnuA-like"/>
</dbReference>
<evidence type="ECO:0000256" key="3">
    <source>
        <dbReference type="ARBA" id="ARBA00022729"/>
    </source>
</evidence>
<dbReference type="PANTHER" id="PTHR42953">
    <property type="entry name" value="HIGH-AFFINITY ZINC UPTAKE SYSTEM PROTEIN ZNUA-RELATED"/>
    <property type="match status" value="1"/>
</dbReference>
<dbReference type="Proteomes" id="UP000199413">
    <property type="component" value="Unassembled WGS sequence"/>
</dbReference>
<dbReference type="EMBL" id="FMHV01000002">
    <property type="protein sequence ID" value="SCL38475.1"/>
    <property type="molecule type" value="Genomic_DNA"/>
</dbReference>
<organism evidence="7 8">
    <name type="scientific">Micromonospora rhizosphaerae</name>
    <dbReference type="NCBI Taxonomy" id="568872"/>
    <lineage>
        <taxon>Bacteria</taxon>
        <taxon>Bacillati</taxon>
        <taxon>Actinomycetota</taxon>
        <taxon>Actinomycetes</taxon>
        <taxon>Micromonosporales</taxon>
        <taxon>Micromonosporaceae</taxon>
        <taxon>Micromonospora</taxon>
    </lineage>
</organism>
<reference evidence="8" key="1">
    <citation type="submission" date="2016-06" db="EMBL/GenBank/DDBJ databases">
        <authorList>
            <person name="Varghese N."/>
            <person name="Submissions Spin"/>
        </authorList>
    </citation>
    <scope>NUCLEOTIDE SEQUENCE [LARGE SCALE GENOMIC DNA]</scope>
    <source>
        <strain evidence="8">DSM 45431</strain>
    </source>
</reference>
<evidence type="ECO:0000256" key="5">
    <source>
        <dbReference type="SAM" id="MobiDB-lite"/>
    </source>
</evidence>
<gene>
    <name evidence="7" type="ORF">GA0070624_6228</name>
</gene>
<feature type="region of interest" description="Disordered" evidence="5">
    <location>
        <begin position="127"/>
        <end position="151"/>
    </location>
</feature>
<proteinExistence type="inferred from homology"/>
<dbReference type="STRING" id="568872.GA0070624_6228"/>
<evidence type="ECO:0000313" key="7">
    <source>
        <dbReference type="EMBL" id="SCL38475.1"/>
    </source>
</evidence>
<protein>
    <submittedName>
        <fullName evidence="7">Zinc transport system substrate-binding protein</fullName>
    </submittedName>
</protein>
<dbReference type="PRINTS" id="PR00691">
    <property type="entry name" value="ADHESINB"/>
</dbReference>
<dbReference type="GO" id="GO:0046872">
    <property type="term" value="F:metal ion binding"/>
    <property type="evidence" value="ECO:0007669"/>
    <property type="project" value="InterPro"/>
</dbReference>
<dbReference type="RefSeq" id="WP_091346776.1">
    <property type="nucleotide sequence ID" value="NZ_FMHV01000002.1"/>
</dbReference>
<name>A0A1C6TAI3_9ACTN</name>
<evidence type="ECO:0000256" key="2">
    <source>
        <dbReference type="ARBA" id="ARBA00022448"/>
    </source>
</evidence>
<dbReference type="InterPro" id="IPR006129">
    <property type="entry name" value="AdhesinB"/>
</dbReference>
<feature type="chain" id="PRO_5008746519" evidence="6">
    <location>
        <begin position="28"/>
        <end position="314"/>
    </location>
</feature>
<dbReference type="AlphaFoldDB" id="A0A1C6TAI3"/>
<dbReference type="GO" id="GO:0030001">
    <property type="term" value="P:metal ion transport"/>
    <property type="evidence" value="ECO:0007669"/>
    <property type="project" value="InterPro"/>
</dbReference>
<dbReference type="SUPFAM" id="SSF53807">
    <property type="entry name" value="Helical backbone' metal receptor"/>
    <property type="match status" value="1"/>
</dbReference>
<evidence type="ECO:0000256" key="1">
    <source>
        <dbReference type="ARBA" id="ARBA00011028"/>
    </source>
</evidence>
<dbReference type="InterPro" id="IPR050492">
    <property type="entry name" value="Bact_metal-bind_prot9"/>
</dbReference>
<evidence type="ECO:0000256" key="6">
    <source>
        <dbReference type="SAM" id="SignalP"/>
    </source>
</evidence>
<feature type="compositionally biased region" description="Basic and acidic residues" evidence="5">
    <location>
        <begin position="129"/>
        <end position="150"/>
    </location>
</feature>
<dbReference type="PANTHER" id="PTHR42953:SF3">
    <property type="entry name" value="HIGH-AFFINITY ZINC UPTAKE SYSTEM PROTEIN ZNUA"/>
    <property type="match status" value="1"/>
</dbReference>
<accession>A0A1C6TAI3</accession>
<dbReference type="Pfam" id="PF01297">
    <property type="entry name" value="ZnuA"/>
    <property type="match status" value="1"/>
</dbReference>
<dbReference type="PRINTS" id="PR00690">
    <property type="entry name" value="ADHESNFAMILY"/>
</dbReference>
<keyword evidence="2 4" id="KW-0813">Transport</keyword>
<evidence type="ECO:0000256" key="4">
    <source>
        <dbReference type="RuleBase" id="RU003512"/>
    </source>
</evidence>
<dbReference type="GO" id="GO:0007155">
    <property type="term" value="P:cell adhesion"/>
    <property type="evidence" value="ECO:0007669"/>
    <property type="project" value="InterPro"/>
</dbReference>
<comment type="similarity">
    <text evidence="1 4">Belongs to the bacterial solute-binding protein 9 family.</text>
</comment>
<dbReference type="PROSITE" id="PS51257">
    <property type="entry name" value="PROKAR_LIPOPROTEIN"/>
    <property type="match status" value="1"/>
</dbReference>
<keyword evidence="8" id="KW-1185">Reference proteome</keyword>
<dbReference type="OrthoDB" id="9810636at2"/>
<sequence length="314" mass="33155">MTVRSTPRALAAVVALLTLGGVAGCSADGSTGADPKRVDVVAAFYPLQFLAERIGGDAVKVTNLAKPGAEPHDLELNPGQVGQVSEAELIVYLKGFQPAVDDAVDQNAGDRAFDVASVQPLLDAAAAGHQHEGGEAGHEEEPTGGKDPHVWLDPTRLATIGDRLAERLGKADPDRAADFTARARALRADLEKLDTEYAQGLQTCQRREMVTSHTAFGYLAARYRLEQVGITGLTPEAEPSPQRLAEVAKEAREHGATTIFFETLVSPKVAETIAREVGAKTAVLDPIEGAPAAGDYLSAMRADLQTLRTALDCS</sequence>
<evidence type="ECO:0000313" key="8">
    <source>
        <dbReference type="Proteomes" id="UP000199413"/>
    </source>
</evidence>
<dbReference type="Gene3D" id="3.40.50.1980">
    <property type="entry name" value="Nitrogenase molybdenum iron protein domain"/>
    <property type="match status" value="2"/>
</dbReference>